<dbReference type="Gene3D" id="3.30.200.20">
    <property type="entry name" value="Phosphorylase Kinase, domain 1"/>
    <property type="match status" value="1"/>
</dbReference>
<organism evidence="6 7">
    <name type="scientific">Glonium stellatum</name>
    <dbReference type="NCBI Taxonomy" id="574774"/>
    <lineage>
        <taxon>Eukaryota</taxon>
        <taxon>Fungi</taxon>
        <taxon>Dikarya</taxon>
        <taxon>Ascomycota</taxon>
        <taxon>Pezizomycotina</taxon>
        <taxon>Dothideomycetes</taxon>
        <taxon>Pleosporomycetidae</taxon>
        <taxon>Gloniales</taxon>
        <taxon>Gloniaceae</taxon>
        <taxon>Glonium</taxon>
    </lineage>
</organism>
<dbReference type="InterPro" id="IPR050339">
    <property type="entry name" value="CC_SR_Kinase"/>
</dbReference>
<protein>
    <submittedName>
        <fullName evidence="6">Kinase-like protein</fullName>
    </submittedName>
</protein>
<feature type="domain" description="Protein kinase" evidence="5">
    <location>
        <begin position="178"/>
        <end position="477"/>
    </location>
</feature>
<dbReference type="SUPFAM" id="SSF56112">
    <property type="entry name" value="Protein kinase-like (PK-like)"/>
    <property type="match status" value="1"/>
</dbReference>
<keyword evidence="4" id="KW-0067">ATP-binding</keyword>
<evidence type="ECO:0000256" key="3">
    <source>
        <dbReference type="ARBA" id="ARBA00022777"/>
    </source>
</evidence>
<dbReference type="OrthoDB" id="4062651at2759"/>
<dbReference type="Proteomes" id="UP000250140">
    <property type="component" value="Unassembled WGS sequence"/>
</dbReference>
<dbReference type="EMBL" id="KV751144">
    <property type="protein sequence ID" value="OCL01365.1"/>
    <property type="molecule type" value="Genomic_DNA"/>
</dbReference>
<name>A0A8E2EMT8_9PEZI</name>
<dbReference type="Gene3D" id="1.10.510.10">
    <property type="entry name" value="Transferase(Phosphotransferase) domain 1"/>
    <property type="match status" value="1"/>
</dbReference>
<dbReference type="GO" id="GO:0004713">
    <property type="term" value="F:protein tyrosine kinase activity"/>
    <property type="evidence" value="ECO:0007669"/>
    <property type="project" value="TreeGrafter"/>
</dbReference>
<dbReference type="AlphaFoldDB" id="A0A8E2EMT8"/>
<dbReference type="PROSITE" id="PS50011">
    <property type="entry name" value="PROTEIN_KINASE_DOM"/>
    <property type="match status" value="1"/>
</dbReference>
<keyword evidence="3 6" id="KW-0418">Kinase</keyword>
<dbReference type="InterPro" id="IPR011009">
    <property type="entry name" value="Kinase-like_dom_sf"/>
</dbReference>
<keyword evidence="2" id="KW-0547">Nucleotide-binding</keyword>
<dbReference type="PANTHER" id="PTHR11042:SF190">
    <property type="entry name" value="MITOSIS INHIBITOR PROTEIN KINASE MIK1"/>
    <property type="match status" value="1"/>
</dbReference>
<sequence length="491" mass="55766">MDPYWTRKKRNIIDSAPKDHTYGNSIGSIPRDEISTKLPKEWADILMRSDPTDDKSELLRNHFGIQPLEEPLLDFRKHYFEGRRKVSPPPIYQALPSLPPFQLKPPLRRKRRFNLNDTISQSLEVPHPKTLLPRSKTGSENTNLNIPQAQSSEVENIAETCGLTFRHKEYTEINQGRLIVVNSLGHGSLGVVEEVKVSEEHPSFVRKRVQIPYHNRTQRLQIIKQEACVLEALVHRHIVKIIGSYSECPPFGRQFYSLLMSPVGDRDLKTFLEIVGDPSWHESRAGAGGEKGWLNMWFLCLASALAYMHSRGVRHQDIKPSNIIHRGSTIYFTDFSSSSQFEIGQTTSTDDPARTSAMYSAPEVINSDGVLNRHGRGTDVFALGTVFCEMLAVLTGTSVDNFHRFLLDFNVHGEGESSGPGAQAAKEILLYGRKTERVGEWFFKNIFYNVCVRPMLAEDREKRPDAEEVAESIRKFVSSSPWHCSCRPNYT</sequence>
<proteinExistence type="predicted"/>
<dbReference type="GO" id="GO:0005634">
    <property type="term" value="C:nucleus"/>
    <property type="evidence" value="ECO:0007669"/>
    <property type="project" value="TreeGrafter"/>
</dbReference>
<dbReference type="PANTHER" id="PTHR11042">
    <property type="entry name" value="EUKARYOTIC TRANSLATION INITIATION FACTOR 2-ALPHA KINASE EIF2-ALPHA KINASE -RELATED"/>
    <property type="match status" value="1"/>
</dbReference>
<dbReference type="GO" id="GO:0005737">
    <property type="term" value="C:cytoplasm"/>
    <property type="evidence" value="ECO:0007669"/>
    <property type="project" value="TreeGrafter"/>
</dbReference>
<dbReference type="Pfam" id="PF00069">
    <property type="entry name" value="Pkinase"/>
    <property type="match status" value="1"/>
</dbReference>
<evidence type="ECO:0000256" key="1">
    <source>
        <dbReference type="ARBA" id="ARBA00022679"/>
    </source>
</evidence>
<dbReference type="InterPro" id="IPR000719">
    <property type="entry name" value="Prot_kinase_dom"/>
</dbReference>
<dbReference type="CDD" id="cd00180">
    <property type="entry name" value="PKc"/>
    <property type="match status" value="1"/>
</dbReference>
<evidence type="ECO:0000313" key="7">
    <source>
        <dbReference type="Proteomes" id="UP000250140"/>
    </source>
</evidence>
<evidence type="ECO:0000313" key="6">
    <source>
        <dbReference type="EMBL" id="OCL01365.1"/>
    </source>
</evidence>
<dbReference type="GO" id="GO:0005524">
    <property type="term" value="F:ATP binding"/>
    <property type="evidence" value="ECO:0007669"/>
    <property type="project" value="UniProtKB-KW"/>
</dbReference>
<keyword evidence="7" id="KW-1185">Reference proteome</keyword>
<evidence type="ECO:0000256" key="2">
    <source>
        <dbReference type="ARBA" id="ARBA00022741"/>
    </source>
</evidence>
<gene>
    <name evidence="6" type="ORF">AOQ84DRAFT_370189</name>
</gene>
<dbReference type="GO" id="GO:0110031">
    <property type="term" value="P:negative regulation of G2/MI transition of meiotic cell cycle"/>
    <property type="evidence" value="ECO:0007669"/>
    <property type="project" value="TreeGrafter"/>
</dbReference>
<evidence type="ECO:0000256" key="4">
    <source>
        <dbReference type="ARBA" id="ARBA00022840"/>
    </source>
</evidence>
<keyword evidence="1" id="KW-0808">Transferase</keyword>
<accession>A0A8E2EMT8</accession>
<evidence type="ECO:0000259" key="5">
    <source>
        <dbReference type="PROSITE" id="PS50011"/>
    </source>
</evidence>
<reference evidence="6 7" key="1">
    <citation type="journal article" date="2016" name="Nat. Commun.">
        <title>Ectomycorrhizal ecology is imprinted in the genome of the dominant symbiotic fungus Cenococcum geophilum.</title>
        <authorList>
            <consortium name="DOE Joint Genome Institute"/>
            <person name="Peter M."/>
            <person name="Kohler A."/>
            <person name="Ohm R.A."/>
            <person name="Kuo A."/>
            <person name="Krutzmann J."/>
            <person name="Morin E."/>
            <person name="Arend M."/>
            <person name="Barry K.W."/>
            <person name="Binder M."/>
            <person name="Choi C."/>
            <person name="Clum A."/>
            <person name="Copeland A."/>
            <person name="Grisel N."/>
            <person name="Haridas S."/>
            <person name="Kipfer T."/>
            <person name="LaButti K."/>
            <person name="Lindquist E."/>
            <person name="Lipzen A."/>
            <person name="Maire R."/>
            <person name="Meier B."/>
            <person name="Mihaltcheva S."/>
            <person name="Molinier V."/>
            <person name="Murat C."/>
            <person name="Poggeler S."/>
            <person name="Quandt C.A."/>
            <person name="Sperisen C."/>
            <person name="Tritt A."/>
            <person name="Tisserant E."/>
            <person name="Crous P.W."/>
            <person name="Henrissat B."/>
            <person name="Nehls U."/>
            <person name="Egli S."/>
            <person name="Spatafora J.W."/>
            <person name="Grigoriev I.V."/>
            <person name="Martin F.M."/>
        </authorList>
    </citation>
    <scope>NUCLEOTIDE SEQUENCE [LARGE SCALE GENOMIC DNA]</scope>
    <source>
        <strain evidence="6 7">CBS 207.34</strain>
    </source>
</reference>
<dbReference type="SMART" id="SM00220">
    <property type="entry name" value="S_TKc"/>
    <property type="match status" value="1"/>
</dbReference>